<reference evidence="2" key="1">
    <citation type="submission" date="2016-11" db="EMBL/GenBank/DDBJ databases">
        <authorList>
            <person name="Varghese N."/>
            <person name="Submissions S."/>
        </authorList>
    </citation>
    <scope>NUCLEOTIDE SEQUENCE [LARGE SCALE GENOMIC DNA]</scope>
    <source>
        <strain evidence="2">DSM 14834</strain>
    </source>
</reference>
<dbReference type="AlphaFoldDB" id="A0A1M4VB52"/>
<evidence type="ECO:0000313" key="1">
    <source>
        <dbReference type="EMBL" id="SHE66182.1"/>
    </source>
</evidence>
<dbReference type="OrthoDB" id="7053307at2"/>
<accession>A0A1M4VB52</accession>
<protein>
    <submittedName>
        <fullName evidence="1">Uncharacterized protein</fullName>
    </submittedName>
</protein>
<name>A0A1M4VB52_9GAMM</name>
<keyword evidence="2" id="KW-1185">Reference proteome</keyword>
<dbReference type="EMBL" id="FQUK01000010">
    <property type="protein sequence ID" value="SHE66182.1"/>
    <property type="molecule type" value="Genomic_DNA"/>
</dbReference>
<dbReference type="STRING" id="213588.SAMN02745204_00898"/>
<gene>
    <name evidence="1" type="ORF">SAMN02745204_00898</name>
</gene>
<dbReference type="Proteomes" id="UP000242857">
    <property type="component" value="Unassembled WGS sequence"/>
</dbReference>
<proteinExistence type="predicted"/>
<evidence type="ECO:0000313" key="2">
    <source>
        <dbReference type="Proteomes" id="UP000242857"/>
    </source>
</evidence>
<organism evidence="1 2">
    <name type="scientific">Thermomonas hydrothermalis</name>
    <dbReference type="NCBI Taxonomy" id="213588"/>
    <lineage>
        <taxon>Bacteria</taxon>
        <taxon>Pseudomonadati</taxon>
        <taxon>Pseudomonadota</taxon>
        <taxon>Gammaproteobacteria</taxon>
        <taxon>Lysobacterales</taxon>
        <taxon>Lysobacteraceae</taxon>
        <taxon>Thermomonas</taxon>
    </lineage>
</organism>
<sequence length="335" mass="38083">MSSKRLSTKSLLDLIDLFERSRQPLVDVEGQRLHGVPGWDLARMTRMPPKERDAWLECIGYSGSYPAPCRDEHVPVELEEDDDPSRYRYRCPETFRLKFLEAAEAAVYAVRPTAFLGVVADLLDIPKALRKGIDSPSIDGVLWNLGKARVGPAHTDVWFARGLAQSVEDIFRHFHSPTLPDQGLILTSGQPLPEFVRPPRNYRFAAVRQVLVDYVTTPTVDMDLLHRILATPADGMLRPLLPVHFDEYTNTLTIRSKSNKPWVIKGERQAAAVRYMYEQAMNDRWLLPAGEILGAAYPDKKTARSQRMQNLFSGNTEWEDYIANPEKGKYGFLLD</sequence>
<dbReference type="RefSeq" id="WP_024892257.1">
    <property type="nucleotide sequence ID" value="NZ_FQUK01000010.1"/>
</dbReference>